<protein>
    <recommendedName>
        <fullName evidence="4">DUF2809 domain-containing protein</fullName>
    </recommendedName>
</protein>
<evidence type="ECO:0008006" key="4">
    <source>
        <dbReference type="Google" id="ProtNLM"/>
    </source>
</evidence>
<comment type="caution">
    <text evidence="2">The sequence shown here is derived from an EMBL/GenBank/DDBJ whole genome shotgun (WGS) entry which is preliminary data.</text>
</comment>
<feature type="transmembrane region" description="Helical" evidence="1">
    <location>
        <begin position="40"/>
        <end position="58"/>
    </location>
</feature>
<feature type="transmembrane region" description="Helical" evidence="1">
    <location>
        <begin position="109"/>
        <end position="127"/>
    </location>
</feature>
<reference evidence="2 3" key="1">
    <citation type="submission" date="2023-07" db="EMBL/GenBank/DDBJ databases">
        <title>Comparative genomics of wheat-associated soil bacteria to identify genetic determinants of phenazine resistance.</title>
        <authorList>
            <person name="Mouncey N."/>
        </authorList>
    </citation>
    <scope>NUCLEOTIDE SEQUENCE [LARGE SCALE GENOMIC DNA]</scope>
    <source>
        <strain evidence="2 3">W4I9-1</strain>
    </source>
</reference>
<dbReference type="Proteomes" id="UP001244427">
    <property type="component" value="Unassembled WGS sequence"/>
</dbReference>
<keyword evidence="1" id="KW-0812">Transmembrane</keyword>
<keyword evidence="1" id="KW-0472">Membrane</keyword>
<sequence length="149" mass="15346">MTSPPTVVTRRRTVLAGLAVLVVATGLLVHRFVGGQLGDIAGDALYAVLIYLIAAFALPRSPGMRPALIALVFCTGVELLQLTGLPQVWAAAFPPSALVLGSGFDPRDLVVYALAVIVAAAADALLAKTSRSTPVGHATGRPPEGERPV</sequence>
<organism evidence="2 3">
    <name type="scientific">Microbacterium natoriense</name>
    <dbReference type="NCBI Taxonomy" id="284570"/>
    <lineage>
        <taxon>Bacteria</taxon>
        <taxon>Bacillati</taxon>
        <taxon>Actinomycetota</taxon>
        <taxon>Actinomycetes</taxon>
        <taxon>Micrococcales</taxon>
        <taxon>Microbacteriaceae</taxon>
        <taxon>Microbacterium</taxon>
    </lineage>
</organism>
<evidence type="ECO:0000256" key="1">
    <source>
        <dbReference type="SAM" id="Phobius"/>
    </source>
</evidence>
<dbReference type="RefSeq" id="WP_307297995.1">
    <property type="nucleotide sequence ID" value="NZ_JAUSXV010000001.1"/>
</dbReference>
<proteinExistence type="predicted"/>
<evidence type="ECO:0000313" key="3">
    <source>
        <dbReference type="Proteomes" id="UP001244427"/>
    </source>
</evidence>
<feature type="transmembrane region" description="Helical" evidence="1">
    <location>
        <begin position="12"/>
        <end position="34"/>
    </location>
</feature>
<gene>
    <name evidence="2" type="ORF">QFZ53_003096</name>
</gene>
<keyword evidence="3" id="KW-1185">Reference proteome</keyword>
<dbReference type="EMBL" id="JAUSXV010000001">
    <property type="protein sequence ID" value="MDQ0648900.1"/>
    <property type="molecule type" value="Genomic_DNA"/>
</dbReference>
<name>A0AAW8EZG6_9MICO</name>
<dbReference type="AlphaFoldDB" id="A0AAW8EZG6"/>
<accession>A0AAW8EZG6</accession>
<dbReference type="Pfam" id="PF10990">
    <property type="entry name" value="DUF2809"/>
    <property type="match status" value="1"/>
</dbReference>
<keyword evidence="1" id="KW-1133">Transmembrane helix</keyword>
<dbReference type="InterPro" id="IPR021257">
    <property type="entry name" value="DUF2809"/>
</dbReference>
<feature type="transmembrane region" description="Helical" evidence="1">
    <location>
        <begin position="67"/>
        <end position="89"/>
    </location>
</feature>
<evidence type="ECO:0000313" key="2">
    <source>
        <dbReference type="EMBL" id="MDQ0648900.1"/>
    </source>
</evidence>